<evidence type="ECO:0000313" key="2">
    <source>
        <dbReference type="Proteomes" id="UP000236173"/>
    </source>
</evidence>
<name>A0A2H5XGH2_9BACT</name>
<dbReference type="AlphaFoldDB" id="A0A2H5XGH2"/>
<dbReference type="Proteomes" id="UP000236173">
    <property type="component" value="Unassembled WGS sequence"/>
</dbReference>
<accession>A0A2H5XGH2</accession>
<organism evidence="1 2">
    <name type="scientific">Candidatus Fervidibacter japonicus</name>
    <dbReference type="NCBI Taxonomy" id="2035412"/>
    <lineage>
        <taxon>Bacteria</taxon>
        <taxon>Candidatus Fervidibacterota</taxon>
        <taxon>Candidatus Fervidibacter</taxon>
    </lineage>
</organism>
<proteinExistence type="predicted"/>
<comment type="caution">
    <text evidence="1">The sequence shown here is derived from an EMBL/GenBank/DDBJ whole genome shotgun (WGS) entry which is preliminary data.</text>
</comment>
<gene>
    <name evidence="1" type="ORF">HRbin17_02811</name>
</gene>
<reference evidence="2" key="1">
    <citation type="submission" date="2017-09" db="EMBL/GenBank/DDBJ databases">
        <title>Metaegenomics of thermophilic ammonia-oxidizing enrichment culture.</title>
        <authorList>
            <person name="Kato S."/>
            <person name="Suzuki K."/>
        </authorList>
    </citation>
    <scope>NUCLEOTIDE SEQUENCE [LARGE SCALE GENOMIC DNA]</scope>
</reference>
<protein>
    <submittedName>
        <fullName evidence="1">Uncharacterized protein</fullName>
    </submittedName>
</protein>
<sequence length="267" mass="31021">MARTWDEIKRNIRLLDELLAEVGTDLKRVVQHYHDSDFYLRLLELEGVWTEKDELRLQEMTKGTRHHRDHRDVRTYVADLLLGWAVQDVVTELLLKAGYECHSAGSNSGRQLLTGRQITEEPDLVLTAPNGETWWLDVVTDYPTKREALSYWIETKRCELRDNKFKRLMEKRVEGARVGLIGISVGAKSYFGLELTNELKRELENPPKLNRRIYRIETHWPFGGKPAIALNLRLLGVQFHPFREFPKGLPFAEQISTPEKEGNDDAD</sequence>
<dbReference type="EMBL" id="BEHT01000070">
    <property type="protein sequence ID" value="GBD00272.1"/>
    <property type="molecule type" value="Genomic_DNA"/>
</dbReference>
<evidence type="ECO:0000313" key="1">
    <source>
        <dbReference type="EMBL" id="GBD00272.1"/>
    </source>
</evidence>